<protein>
    <submittedName>
        <fullName evidence="3">Penicillin binding protein transpeptidase domain</fullName>
    </submittedName>
    <submittedName>
        <fullName evidence="4">Penicillin-binding protein A</fullName>
    </submittedName>
</protein>
<gene>
    <name evidence="4" type="ORF">DEACI_0838</name>
    <name evidence="3" type="ORF">DEACI_3432</name>
</gene>
<reference evidence="3" key="2">
    <citation type="submission" date="2020-01" db="EMBL/GenBank/DDBJ databases">
        <authorList>
            <person name="Hornung B."/>
        </authorList>
    </citation>
    <scope>NUCLEOTIDE SEQUENCE</scope>
    <source>
        <strain evidence="3">PacBioINE</strain>
    </source>
</reference>
<dbReference type="SUPFAM" id="SSF56601">
    <property type="entry name" value="beta-lactamase/transpeptidase-like"/>
    <property type="match status" value="1"/>
</dbReference>
<proteinExistence type="predicted"/>
<evidence type="ECO:0000313" key="5">
    <source>
        <dbReference type="Proteomes" id="UP001071230"/>
    </source>
</evidence>
<feature type="domain" description="Penicillin-binding protein transpeptidase" evidence="1">
    <location>
        <begin position="153"/>
        <end position="461"/>
    </location>
</feature>
<keyword evidence="5" id="KW-1185">Reference proteome</keyword>
<evidence type="ECO:0000259" key="1">
    <source>
        <dbReference type="Pfam" id="PF00905"/>
    </source>
</evidence>
<dbReference type="Proteomes" id="UP000836597">
    <property type="component" value="Chromosome"/>
</dbReference>
<organism evidence="3">
    <name type="scientific">Acididesulfobacillus acetoxydans</name>
    <dbReference type="NCBI Taxonomy" id="1561005"/>
    <lineage>
        <taxon>Bacteria</taxon>
        <taxon>Bacillati</taxon>
        <taxon>Bacillota</taxon>
        <taxon>Clostridia</taxon>
        <taxon>Eubacteriales</taxon>
        <taxon>Peptococcaceae</taxon>
        <taxon>Acididesulfobacillus</taxon>
    </lineage>
</organism>
<dbReference type="PANTHER" id="PTHR30627:SF24">
    <property type="entry name" value="PENICILLIN-BINDING PROTEIN 4B"/>
    <property type="match status" value="1"/>
</dbReference>
<dbReference type="EMBL" id="CDGJ01000027">
    <property type="protein sequence ID" value="CEJ06390.1"/>
    <property type="molecule type" value="Genomic_DNA"/>
</dbReference>
<evidence type="ECO:0000313" key="3">
    <source>
        <dbReference type="EMBL" id="CAA7602753.1"/>
    </source>
</evidence>
<dbReference type="RefSeq" id="WP_240986073.1">
    <property type="nucleotide sequence ID" value="NZ_CDGJ01000027.1"/>
</dbReference>
<dbReference type="InterPro" id="IPR012338">
    <property type="entry name" value="Beta-lactam/transpept-like"/>
</dbReference>
<accession>A0A8S0VY89</accession>
<dbReference type="Gene3D" id="3.40.710.10">
    <property type="entry name" value="DD-peptidase/beta-lactamase superfamily"/>
    <property type="match status" value="1"/>
</dbReference>
<dbReference type="InterPro" id="IPR001460">
    <property type="entry name" value="PCN-bd_Tpept"/>
</dbReference>
<sequence>MMHGLRRVALGLAFSFLTLGLGLVYWQVVRSQVLLENPANRRLIVLEQRIERGGIFDRNGEILAQTVLKAGQKVRVYPKGAEFEPAVGYATLLHGSAGLEGALADWLLGMRNETLTQQVRRIFQLPRRGDDVVLTLDGKLQQIAYDGLQGKAGAAVAIDPRNGQVLALASRPSFDPNDLDRNWPAIVSQSGSPLSNHAFSLFPPGSTFKVVTSLDLFRAGLNTSQLYDCTGQTIIDGQYIPEQNHEAHGWVNYNLALADSCNTYFATFANQAGPASFLAAAKAFGFGQKIPLELDVPMSRLTNQAALPAKLPESLLPSSAFGQGQVMVSPFHMALITACIADHGVMMKPHLVDRVLAPGGQVVYTAPTEPWLQVMSKEEADKITSAMITAVNEGTAAPGALPGVQVAAKTGSAEPGGNVPTHAWYIAFAPADKPTIAVAVLVQNGGTGGGAAAPIARRLIEAALSESR</sequence>
<evidence type="ECO:0000259" key="2">
    <source>
        <dbReference type="Pfam" id="PF21922"/>
    </source>
</evidence>
<dbReference type="Pfam" id="PF00905">
    <property type="entry name" value="Transpeptidase"/>
    <property type="match status" value="1"/>
</dbReference>
<dbReference type="Gene3D" id="3.90.1310.10">
    <property type="entry name" value="Penicillin-binding protein 2a (Domain 2)"/>
    <property type="match status" value="1"/>
</dbReference>
<dbReference type="PANTHER" id="PTHR30627">
    <property type="entry name" value="PEPTIDOGLYCAN D,D-TRANSPEPTIDASE"/>
    <property type="match status" value="1"/>
</dbReference>
<dbReference type="GO" id="GO:0071555">
    <property type="term" value="P:cell wall organization"/>
    <property type="evidence" value="ECO:0007669"/>
    <property type="project" value="TreeGrafter"/>
</dbReference>
<dbReference type="Pfam" id="PF21922">
    <property type="entry name" value="PBP_dimer_2"/>
    <property type="match status" value="1"/>
</dbReference>
<dbReference type="KEGG" id="aacx:DEACI_3432"/>
<dbReference type="GO" id="GO:0005886">
    <property type="term" value="C:plasma membrane"/>
    <property type="evidence" value="ECO:0007669"/>
    <property type="project" value="TreeGrafter"/>
</dbReference>
<evidence type="ECO:0000313" key="4">
    <source>
        <dbReference type="EMBL" id="CEJ06390.1"/>
    </source>
</evidence>
<dbReference type="InterPro" id="IPR050515">
    <property type="entry name" value="Beta-lactam/transpept"/>
</dbReference>
<dbReference type="EMBL" id="LR746496">
    <property type="protein sequence ID" value="CAA7602753.1"/>
    <property type="molecule type" value="Genomic_DNA"/>
</dbReference>
<feature type="domain" description="Penicillin binding protein A dimerisation" evidence="2">
    <location>
        <begin position="52"/>
        <end position="123"/>
    </location>
</feature>
<dbReference type="GO" id="GO:0008658">
    <property type="term" value="F:penicillin binding"/>
    <property type="evidence" value="ECO:0007669"/>
    <property type="project" value="InterPro"/>
</dbReference>
<reference evidence="4" key="1">
    <citation type="submission" date="2014-11" db="EMBL/GenBank/DDBJ databases">
        <authorList>
            <person name="Hornung B.V."/>
        </authorList>
    </citation>
    <scope>NUCLEOTIDE SEQUENCE</scope>
    <source>
        <strain evidence="4">INE</strain>
    </source>
</reference>
<dbReference type="InterPro" id="IPR054120">
    <property type="entry name" value="PBPA_dimer"/>
</dbReference>
<dbReference type="Proteomes" id="UP001071230">
    <property type="component" value="Unassembled WGS sequence"/>
</dbReference>
<dbReference type="AlphaFoldDB" id="A0A8S0VY89"/>
<dbReference type="GO" id="GO:0071972">
    <property type="term" value="F:peptidoglycan L,D-transpeptidase activity"/>
    <property type="evidence" value="ECO:0007669"/>
    <property type="project" value="TreeGrafter"/>
</dbReference>
<name>A0A8S0VY89_9FIRM</name>